<dbReference type="OrthoDB" id="2942794at2"/>
<name>A0A3M8DV57_9BACL</name>
<accession>A0A3M8DV57</accession>
<dbReference type="AlphaFoldDB" id="A0A3M8DV57"/>
<evidence type="ECO:0000313" key="2">
    <source>
        <dbReference type="Proteomes" id="UP000271031"/>
    </source>
</evidence>
<gene>
    <name evidence="1" type="ORF">EDM56_04425</name>
</gene>
<comment type="caution">
    <text evidence="1">The sequence shown here is derived from an EMBL/GenBank/DDBJ whole genome shotgun (WGS) entry which is preliminary data.</text>
</comment>
<dbReference type="Proteomes" id="UP000271031">
    <property type="component" value="Unassembled WGS sequence"/>
</dbReference>
<protein>
    <recommendedName>
        <fullName evidence="3">DUF2007 domain-containing protein</fullName>
    </recommendedName>
</protein>
<organism evidence="1 2">
    <name type="scientific">Brevibacillus fluminis</name>
    <dbReference type="NCBI Taxonomy" id="511487"/>
    <lineage>
        <taxon>Bacteria</taxon>
        <taxon>Bacillati</taxon>
        <taxon>Bacillota</taxon>
        <taxon>Bacilli</taxon>
        <taxon>Bacillales</taxon>
        <taxon>Paenibacillaceae</taxon>
        <taxon>Brevibacillus</taxon>
    </lineage>
</organism>
<keyword evidence="2" id="KW-1185">Reference proteome</keyword>
<sequence length="82" mass="9412">MDFLLTLFSPYKTLVHTVFGNEAYFHLTAKLQAHGVSYRTRSHPDFRSAGNQLVPRSDFAQYDIYVKPEDEHRALAAIHESS</sequence>
<dbReference type="EMBL" id="RHHQ01000004">
    <property type="protein sequence ID" value="RNB92063.1"/>
    <property type="molecule type" value="Genomic_DNA"/>
</dbReference>
<reference evidence="1 2" key="1">
    <citation type="submission" date="2018-10" db="EMBL/GenBank/DDBJ databases">
        <title>Phylogenomics of Brevibacillus.</title>
        <authorList>
            <person name="Dunlap C."/>
        </authorList>
    </citation>
    <scope>NUCLEOTIDE SEQUENCE [LARGE SCALE GENOMIC DNA]</scope>
    <source>
        <strain evidence="1 2">JCM 15716</strain>
    </source>
</reference>
<proteinExistence type="predicted"/>
<evidence type="ECO:0008006" key="3">
    <source>
        <dbReference type="Google" id="ProtNLM"/>
    </source>
</evidence>
<evidence type="ECO:0000313" key="1">
    <source>
        <dbReference type="EMBL" id="RNB92063.1"/>
    </source>
</evidence>